<proteinExistence type="predicted"/>
<accession>A0A0D9V9N0</accession>
<evidence type="ECO:0000313" key="2">
    <source>
        <dbReference type="EnsemblPlants" id="LPERR01G36650.1"/>
    </source>
</evidence>
<dbReference type="AlphaFoldDB" id="A0A0D9V9N0"/>
<feature type="compositionally biased region" description="Polar residues" evidence="1">
    <location>
        <begin position="79"/>
        <end position="91"/>
    </location>
</feature>
<reference evidence="3" key="2">
    <citation type="submission" date="2013-12" db="EMBL/GenBank/DDBJ databases">
        <authorList>
            <person name="Yu Y."/>
            <person name="Lee S."/>
            <person name="de Baynast K."/>
            <person name="Wissotski M."/>
            <person name="Liu L."/>
            <person name="Talag J."/>
            <person name="Goicoechea J."/>
            <person name="Angelova A."/>
            <person name="Jetty R."/>
            <person name="Kudrna D."/>
            <person name="Golser W."/>
            <person name="Rivera L."/>
            <person name="Zhang J."/>
            <person name="Wing R."/>
        </authorList>
    </citation>
    <scope>NUCLEOTIDE SEQUENCE</scope>
</reference>
<keyword evidence="3" id="KW-1185">Reference proteome</keyword>
<feature type="region of interest" description="Disordered" evidence="1">
    <location>
        <begin position="140"/>
        <end position="181"/>
    </location>
</feature>
<feature type="compositionally biased region" description="Basic and acidic residues" evidence="1">
    <location>
        <begin position="92"/>
        <end position="108"/>
    </location>
</feature>
<dbReference type="eggNOG" id="ENOG502R3QY">
    <property type="taxonomic scope" value="Eukaryota"/>
</dbReference>
<protein>
    <submittedName>
        <fullName evidence="2">Uncharacterized protein</fullName>
    </submittedName>
</protein>
<organism evidence="2 3">
    <name type="scientific">Leersia perrieri</name>
    <dbReference type="NCBI Taxonomy" id="77586"/>
    <lineage>
        <taxon>Eukaryota</taxon>
        <taxon>Viridiplantae</taxon>
        <taxon>Streptophyta</taxon>
        <taxon>Embryophyta</taxon>
        <taxon>Tracheophyta</taxon>
        <taxon>Spermatophyta</taxon>
        <taxon>Magnoliopsida</taxon>
        <taxon>Liliopsida</taxon>
        <taxon>Poales</taxon>
        <taxon>Poaceae</taxon>
        <taxon>BOP clade</taxon>
        <taxon>Oryzoideae</taxon>
        <taxon>Oryzeae</taxon>
        <taxon>Oryzinae</taxon>
        <taxon>Leersia</taxon>
    </lineage>
</organism>
<evidence type="ECO:0000256" key="1">
    <source>
        <dbReference type="SAM" id="MobiDB-lite"/>
    </source>
</evidence>
<feature type="region of interest" description="Disordered" evidence="1">
    <location>
        <begin position="1"/>
        <end position="36"/>
    </location>
</feature>
<reference evidence="2" key="3">
    <citation type="submission" date="2015-04" db="UniProtKB">
        <authorList>
            <consortium name="EnsemblPlants"/>
        </authorList>
    </citation>
    <scope>IDENTIFICATION</scope>
</reference>
<sequence>MATGLRNATKPRRYDITMSRRTRKAGTANAVTTDCNQDQGMEIQSQMKMMQQQQQQDQVTQLKDLFKCATDKLKPQQPEDATQQPSSLQQSEDGHHEQTNQKLEKEDAGNQQQQCEDNSRHLSLQELIDDEPINGCAKVAANGSQEESSSSAAAADAVQKVAESSPAAAEAKQPEHVARKKKMIGLMRRYVKVRSIKPKPAPERNVAPIC</sequence>
<dbReference type="Proteomes" id="UP000032180">
    <property type="component" value="Chromosome 1"/>
</dbReference>
<feature type="region of interest" description="Disordered" evidence="1">
    <location>
        <begin position="69"/>
        <end position="118"/>
    </location>
</feature>
<name>A0A0D9V9N0_9ORYZ</name>
<evidence type="ECO:0000313" key="3">
    <source>
        <dbReference type="Proteomes" id="UP000032180"/>
    </source>
</evidence>
<reference evidence="2 3" key="1">
    <citation type="submission" date="2012-08" db="EMBL/GenBank/DDBJ databases">
        <title>Oryza genome evolution.</title>
        <authorList>
            <person name="Wing R.A."/>
        </authorList>
    </citation>
    <scope>NUCLEOTIDE SEQUENCE</scope>
</reference>
<dbReference type="Gramene" id="LPERR01G36650.1">
    <property type="protein sequence ID" value="LPERR01G36650.1"/>
    <property type="gene ID" value="LPERR01G36650"/>
</dbReference>
<dbReference type="EnsemblPlants" id="LPERR01G36650.1">
    <property type="protein sequence ID" value="LPERR01G36650.1"/>
    <property type="gene ID" value="LPERR01G36650"/>
</dbReference>
<dbReference type="HOGENOM" id="CLU_1296098_0_0_1"/>
<feature type="compositionally biased region" description="Low complexity" evidence="1">
    <location>
        <begin position="140"/>
        <end position="164"/>
    </location>
</feature>